<dbReference type="EMBL" id="JNBR01001524">
    <property type="protein sequence ID" value="OQR86198.1"/>
    <property type="molecule type" value="Genomic_DNA"/>
</dbReference>
<sequence length="196" mass="21557">MDEQRRRAIRRLVVAAAKASFKAKDEASGSIAPYSPSPMSMVLGVWERLASVMSGGDHIVELGCGDARWILHGAQRFGCTAMGVEWDAQVAQRAMEQVATSQLQAKVEIRVEDMLAPTFRLPLHTSLVIVYAFAETLNLNVKQLLAQCRPGTKVISVGFHVHGWAPVWAQRFSGLNCYYYVLDRDGHAAGIGDSNR</sequence>
<evidence type="ECO:0000256" key="1">
    <source>
        <dbReference type="ARBA" id="ARBA00010633"/>
    </source>
</evidence>
<keyword evidence="4" id="KW-0949">S-adenosyl-L-methionine</keyword>
<dbReference type="STRING" id="1202772.A0A1V9YKH7"/>
<keyword evidence="7" id="KW-1185">Reference proteome</keyword>
<dbReference type="GO" id="GO:0005739">
    <property type="term" value="C:mitochondrion"/>
    <property type="evidence" value="ECO:0007669"/>
    <property type="project" value="TreeGrafter"/>
</dbReference>
<dbReference type="Pfam" id="PF13649">
    <property type="entry name" value="Methyltransf_25"/>
    <property type="match status" value="1"/>
</dbReference>
<dbReference type="InterPro" id="IPR041698">
    <property type="entry name" value="Methyltransf_25"/>
</dbReference>
<protein>
    <recommendedName>
        <fullName evidence="5">Methyltransferase domain-containing protein</fullName>
    </recommendedName>
</protein>
<evidence type="ECO:0000259" key="5">
    <source>
        <dbReference type="Pfam" id="PF13649"/>
    </source>
</evidence>
<dbReference type="CDD" id="cd02440">
    <property type="entry name" value="AdoMet_MTases"/>
    <property type="match status" value="1"/>
</dbReference>
<evidence type="ECO:0000256" key="4">
    <source>
        <dbReference type="ARBA" id="ARBA00022691"/>
    </source>
</evidence>
<dbReference type="PANTHER" id="PTHR13610">
    <property type="entry name" value="METHYLTRANSFERASE DOMAIN-CONTAINING PROTEIN"/>
    <property type="match status" value="1"/>
</dbReference>
<dbReference type="OrthoDB" id="66144at2759"/>
<evidence type="ECO:0000256" key="3">
    <source>
        <dbReference type="ARBA" id="ARBA00022679"/>
    </source>
</evidence>
<keyword evidence="3" id="KW-0808">Transferase</keyword>
<proteinExistence type="inferred from homology"/>
<dbReference type="GO" id="GO:0016279">
    <property type="term" value="F:protein-lysine N-methyltransferase activity"/>
    <property type="evidence" value="ECO:0007669"/>
    <property type="project" value="InterPro"/>
</dbReference>
<dbReference type="AlphaFoldDB" id="A0A1V9YKH7"/>
<keyword evidence="2" id="KW-0489">Methyltransferase</keyword>
<dbReference type="InterPro" id="IPR026170">
    <property type="entry name" value="FAM173A/B"/>
</dbReference>
<comment type="caution">
    <text evidence="6">The sequence shown here is derived from an EMBL/GenBank/DDBJ whole genome shotgun (WGS) entry which is preliminary data.</text>
</comment>
<organism evidence="6 7">
    <name type="scientific">Achlya hypogyna</name>
    <name type="common">Oomycete</name>
    <name type="synonym">Protoachlya hypogyna</name>
    <dbReference type="NCBI Taxonomy" id="1202772"/>
    <lineage>
        <taxon>Eukaryota</taxon>
        <taxon>Sar</taxon>
        <taxon>Stramenopiles</taxon>
        <taxon>Oomycota</taxon>
        <taxon>Saprolegniomycetes</taxon>
        <taxon>Saprolegniales</taxon>
        <taxon>Achlyaceae</taxon>
        <taxon>Achlya</taxon>
    </lineage>
</organism>
<reference evidence="6 7" key="1">
    <citation type="journal article" date="2014" name="Genome Biol. Evol.">
        <title>The secreted proteins of Achlya hypogyna and Thraustotheca clavata identify the ancestral oomycete secretome and reveal gene acquisitions by horizontal gene transfer.</title>
        <authorList>
            <person name="Misner I."/>
            <person name="Blouin N."/>
            <person name="Leonard G."/>
            <person name="Richards T.A."/>
            <person name="Lane C.E."/>
        </authorList>
    </citation>
    <scope>NUCLEOTIDE SEQUENCE [LARGE SCALE GENOMIC DNA]</scope>
    <source>
        <strain evidence="6 7">ATCC 48635</strain>
    </source>
</reference>
<dbReference type="InterPro" id="IPR029063">
    <property type="entry name" value="SAM-dependent_MTases_sf"/>
</dbReference>
<dbReference type="PANTHER" id="PTHR13610:SF11">
    <property type="entry name" value="METHYLTRANSFERASE DOMAIN-CONTAINING PROTEIN"/>
    <property type="match status" value="1"/>
</dbReference>
<name>A0A1V9YKH7_ACHHY</name>
<dbReference type="GO" id="GO:0032259">
    <property type="term" value="P:methylation"/>
    <property type="evidence" value="ECO:0007669"/>
    <property type="project" value="UniProtKB-KW"/>
</dbReference>
<accession>A0A1V9YKH7</accession>
<dbReference type="Gene3D" id="3.40.50.150">
    <property type="entry name" value="Vaccinia Virus protein VP39"/>
    <property type="match status" value="1"/>
</dbReference>
<evidence type="ECO:0000256" key="2">
    <source>
        <dbReference type="ARBA" id="ARBA00022603"/>
    </source>
</evidence>
<comment type="similarity">
    <text evidence="1">Belongs to the ANT/ATPSC lysine N-methyltransferase family.</text>
</comment>
<feature type="domain" description="Methyltransferase" evidence="5">
    <location>
        <begin position="59"/>
        <end position="148"/>
    </location>
</feature>
<evidence type="ECO:0000313" key="7">
    <source>
        <dbReference type="Proteomes" id="UP000243579"/>
    </source>
</evidence>
<dbReference type="GO" id="GO:1905706">
    <property type="term" value="P:regulation of mitochondrial ATP synthesis coupled proton transport"/>
    <property type="evidence" value="ECO:0007669"/>
    <property type="project" value="TreeGrafter"/>
</dbReference>
<dbReference type="SUPFAM" id="SSF53335">
    <property type="entry name" value="S-adenosyl-L-methionine-dependent methyltransferases"/>
    <property type="match status" value="1"/>
</dbReference>
<gene>
    <name evidence="6" type="ORF">ACHHYP_10864</name>
</gene>
<evidence type="ECO:0000313" key="6">
    <source>
        <dbReference type="EMBL" id="OQR86198.1"/>
    </source>
</evidence>
<dbReference type="Proteomes" id="UP000243579">
    <property type="component" value="Unassembled WGS sequence"/>
</dbReference>